<keyword evidence="7" id="KW-1185">Reference proteome</keyword>
<dbReference type="InterPro" id="IPR007568">
    <property type="entry name" value="RTA1"/>
</dbReference>
<proteinExistence type="predicted"/>
<reference evidence="6 7" key="1">
    <citation type="submission" date="2023-08" db="EMBL/GenBank/DDBJ databases">
        <title>Black Yeasts Isolated from many extreme environments.</title>
        <authorList>
            <person name="Coleine C."/>
            <person name="Stajich J.E."/>
            <person name="Selbmann L."/>
        </authorList>
    </citation>
    <scope>NUCLEOTIDE SEQUENCE [LARGE SCALE GENOMIC DNA]</scope>
    <source>
        <strain evidence="6 7">CCFEE 5885</strain>
    </source>
</reference>
<evidence type="ECO:0000313" key="6">
    <source>
        <dbReference type="EMBL" id="KAK5085038.1"/>
    </source>
</evidence>
<sequence length="324" mass="34982">MSAPYTITEIGGSTFVLYPDGTAYTMGGGTVEANCTISVCPVALSVYGYRPSLPGSIALIALYGLCALIQVVMGWRYKTWGFMAAMLLGCADEIMGYVGRILYYQNPWGEAGFLMQIVLITMGPVFFCAAIYVMIYKIIHYVDPSIARFNPRFIYWGFLTCDLIALTLQAVGGAMSSTSDGASQVGVNIALAGLAFQVATLTCFSAVVTDYAIRSRHAVAKHGVNRRFKLFAGFLSLAILTIFIRCCYRVFELSEGYSSTSKALRDEPLFIGLESVMVIVAAYALIVAHPGPVFNRGIDGPAEQERIAAGEKTRQALGASSESE</sequence>
<feature type="transmembrane region" description="Helical" evidence="5">
    <location>
        <begin position="230"/>
        <end position="251"/>
    </location>
</feature>
<comment type="caution">
    <text evidence="6">The sequence shown here is derived from an EMBL/GenBank/DDBJ whole genome shotgun (WGS) entry which is preliminary data.</text>
</comment>
<protein>
    <recommendedName>
        <fullName evidence="8">Sphingoid long-chain base transporter RSB1</fullName>
    </recommendedName>
</protein>
<keyword evidence="3 5" id="KW-1133">Transmembrane helix</keyword>
<dbReference type="Pfam" id="PF04479">
    <property type="entry name" value="RTA1"/>
    <property type="match status" value="1"/>
</dbReference>
<feature type="transmembrane region" description="Helical" evidence="5">
    <location>
        <begin position="53"/>
        <end position="73"/>
    </location>
</feature>
<keyword evidence="4 5" id="KW-0472">Membrane</keyword>
<accession>A0ABR0K3F5</accession>
<dbReference type="PANTHER" id="PTHR31465">
    <property type="entry name" value="PROTEIN RTA1-RELATED"/>
    <property type="match status" value="1"/>
</dbReference>
<evidence type="ECO:0008006" key="8">
    <source>
        <dbReference type="Google" id="ProtNLM"/>
    </source>
</evidence>
<dbReference type="EMBL" id="JAVRRG010000106">
    <property type="protein sequence ID" value="KAK5085038.1"/>
    <property type="molecule type" value="Genomic_DNA"/>
</dbReference>
<evidence type="ECO:0000256" key="2">
    <source>
        <dbReference type="ARBA" id="ARBA00022692"/>
    </source>
</evidence>
<evidence type="ECO:0000256" key="4">
    <source>
        <dbReference type="ARBA" id="ARBA00023136"/>
    </source>
</evidence>
<comment type="subcellular location">
    <subcellularLocation>
        <location evidence="1">Membrane</location>
        <topology evidence="1">Multi-pass membrane protein</topology>
    </subcellularLocation>
</comment>
<feature type="transmembrane region" description="Helical" evidence="5">
    <location>
        <begin position="271"/>
        <end position="288"/>
    </location>
</feature>
<dbReference type="Proteomes" id="UP001345013">
    <property type="component" value="Unassembled WGS sequence"/>
</dbReference>
<evidence type="ECO:0000256" key="1">
    <source>
        <dbReference type="ARBA" id="ARBA00004141"/>
    </source>
</evidence>
<feature type="transmembrane region" description="Helical" evidence="5">
    <location>
        <begin position="153"/>
        <end position="175"/>
    </location>
</feature>
<feature type="transmembrane region" description="Helical" evidence="5">
    <location>
        <begin position="80"/>
        <end position="99"/>
    </location>
</feature>
<name>A0ABR0K3F5_9EURO</name>
<dbReference type="PANTHER" id="PTHR31465:SF9">
    <property type="entry name" value="SPHINGOID LONG-CHAIN BASE TRANSPORTER RSB1"/>
    <property type="match status" value="1"/>
</dbReference>
<feature type="transmembrane region" description="Helical" evidence="5">
    <location>
        <begin position="111"/>
        <end position="133"/>
    </location>
</feature>
<feature type="transmembrane region" description="Helical" evidence="5">
    <location>
        <begin position="187"/>
        <end position="209"/>
    </location>
</feature>
<evidence type="ECO:0000256" key="3">
    <source>
        <dbReference type="ARBA" id="ARBA00022989"/>
    </source>
</evidence>
<keyword evidence="2 5" id="KW-0812">Transmembrane</keyword>
<organism evidence="6 7">
    <name type="scientific">Lithohypha guttulata</name>
    <dbReference type="NCBI Taxonomy" id="1690604"/>
    <lineage>
        <taxon>Eukaryota</taxon>
        <taxon>Fungi</taxon>
        <taxon>Dikarya</taxon>
        <taxon>Ascomycota</taxon>
        <taxon>Pezizomycotina</taxon>
        <taxon>Eurotiomycetes</taxon>
        <taxon>Chaetothyriomycetidae</taxon>
        <taxon>Chaetothyriales</taxon>
        <taxon>Trichomeriaceae</taxon>
        <taxon>Lithohypha</taxon>
    </lineage>
</organism>
<evidence type="ECO:0000313" key="7">
    <source>
        <dbReference type="Proteomes" id="UP001345013"/>
    </source>
</evidence>
<gene>
    <name evidence="6" type="ORF">LTR24_007242</name>
</gene>
<evidence type="ECO:0000256" key="5">
    <source>
        <dbReference type="SAM" id="Phobius"/>
    </source>
</evidence>